<feature type="domain" description="CCHC-type" evidence="3">
    <location>
        <begin position="282"/>
        <end position="297"/>
    </location>
</feature>
<keyword evidence="5" id="KW-1185">Reference proteome</keyword>
<dbReference type="InterPro" id="IPR005162">
    <property type="entry name" value="Retrotrans_gag_dom"/>
</dbReference>
<feature type="compositionally biased region" description="Basic and acidic residues" evidence="2">
    <location>
        <begin position="46"/>
        <end position="56"/>
    </location>
</feature>
<dbReference type="STRING" id="22663.A0A2I0KGL7"/>
<dbReference type="Proteomes" id="UP000233551">
    <property type="component" value="Unassembled WGS sequence"/>
</dbReference>
<feature type="compositionally biased region" description="Low complexity" evidence="2">
    <location>
        <begin position="268"/>
        <end position="277"/>
    </location>
</feature>
<dbReference type="Gene3D" id="4.10.60.10">
    <property type="entry name" value="Zinc finger, CCHC-type"/>
    <property type="match status" value="1"/>
</dbReference>
<gene>
    <name evidence="4" type="ORF">CRG98_012054</name>
</gene>
<protein>
    <recommendedName>
        <fullName evidence="3">CCHC-type domain-containing protein</fullName>
    </recommendedName>
</protein>
<name>A0A2I0KGL7_PUNGR</name>
<dbReference type="InterPro" id="IPR036875">
    <property type="entry name" value="Znf_CCHC_sf"/>
</dbReference>
<evidence type="ECO:0000259" key="3">
    <source>
        <dbReference type="PROSITE" id="PS50158"/>
    </source>
</evidence>
<dbReference type="Pfam" id="PF03732">
    <property type="entry name" value="Retrotrans_gag"/>
    <property type="match status" value="1"/>
</dbReference>
<dbReference type="InterPro" id="IPR001878">
    <property type="entry name" value="Znf_CCHC"/>
</dbReference>
<feature type="compositionally biased region" description="Polar residues" evidence="2">
    <location>
        <begin position="258"/>
        <end position="267"/>
    </location>
</feature>
<keyword evidence="1" id="KW-0863">Zinc-finger</keyword>
<proteinExistence type="predicted"/>
<feature type="region of interest" description="Disordered" evidence="2">
    <location>
        <begin position="240"/>
        <end position="277"/>
    </location>
</feature>
<keyword evidence="1" id="KW-0862">Zinc</keyword>
<dbReference type="SUPFAM" id="SSF57756">
    <property type="entry name" value="Retrovirus zinc finger-like domains"/>
    <property type="match status" value="1"/>
</dbReference>
<evidence type="ECO:0000256" key="2">
    <source>
        <dbReference type="SAM" id="MobiDB-lite"/>
    </source>
</evidence>
<dbReference type="GO" id="GO:0003676">
    <property type="term" value="F:nucleic acid binding"/>
    <property type="evidence" value="ECO:0007669"/>
    <property type="project" value="InterPro"/>
</dbReference>
<dbReference type="PANTHER" id="PTHR35046">
    <property type="entry name" value="ZINC KNUCKLE (CCHC-TYPE) FAMILY PROTEIN"/>
    <property type="match status" value="1"/>
</dbReference>
<dbReference type="Pfam" id="PF00098">
    <property type="entry name" value="zf-CCHC"/>
    <property type="match status" value="1"/>
</dbReference>
<dbReference type="EMBL" id="PGOL01000597">
    <property type="protein sequence ID" value="PKI67470.1"/>
    <property type="molecule type" value="Genomic_DNA"/>
</dbReference>
<dbReference type="SMART" id="SM00343">
    <property type="entry name" value="ZnF_C2HC"/>
    <property type="match status" value="1"/>
</dbReference>
<dbReference type="AlphaFoldDB" id="A0A2I0KGL7"/>
<dbReference type="PANTHER" id="PTHR35046:SF21">
    <property type="entry name" value="RETROTRANSPOSON GAG DOMAIN-CONTAINING PROTEIN-RELATED"/>
    <property type="match status" value="1"/>
</dbReference>
<evidence type="ECO:0000313" key="4">
    <source>
        <dbReference type="EMBL" id="PKI67470.1"/>
    </source>
</evidence>
<reference evidence="4 5" key="1">
    <citation type="submission" date="2017-11" db="EMBL/GenBank/DDBJ databases">
        <title>De-novo sequencing of pomegranate (Punica granatum L.) genome.</title>
        <authorList>
            <person name="Akparov Z."/>
            <person name="Amiraslanov A."/>
            <person name="Hajiyeva S."/>
            <person name="Abbasov M."/>
            <person name="Kaur K."/>
            <person name="Hamwieh A."/>
            <person name="Solovyev V."/>
            <person name="Salamov A."/>
            <person name="Braich B."/>
            <person name="Kosarev P."/>
            <person name="Mahmoud A."/>
            <person name="Hajiyev E."/>
            <person name="Babayeva S."/>
            <person name="Izzatullayeva V."/>
            <person name="Mammadov A."/>
            <person name="Mammadov A."/>
            <person name="Sharifova S."/>
            <person name="Ojaghi J."/>
            <person name="Eynullazada K."/>
            <person name="Bayramov B."/>
            <person name="Abdulazimova A."/>
            <person name="Shahmuradov I."/>
        </authorList>
    </citation>
    <scope>NUCLEOTIDE SEQUENCE [LARGE SCALE GENOMIC DNA]</scope>
    <source>
        <strain evidence="5">cv. AG2017</strain>
        <tissue evidence="4">Leaf</tissue>
    </source>
</reference>
<keyword evidence="1" id="KW-0479">Metal-binding</keyword>
<accession>A0A2I0KGL7</accession>
<dbReference type="GO" id="GO:0008270">
    <property type="term" value="F:zinc ion binding"/>
    <property type="evidence" value="ECO:0007669"/>
    <property type="project" value="UniProtKB-KW"/>
</dbReference>
<sequence>MAGYRRRGENVNVVPVERDLRDVEVDELRRQVRQLQQQLERLQATNRDEQHHGSEIHEEDEEENPFHEESNSSNERASLQHHGREDYGVKVDFLDFEGHLNLEDFIVWLATVDRVFDYKSILEDKKVKLVAIKLKKHASIWWENLMRRRACEGKRRIETWEKMKRELKKKFLCTSYVQDIFCHIYDFKQDELIVEEYTAKFEQLLMKGDLVEPEDVVKLVVCVEKQLKEKGARKIVGKEGVLNRGSAPRSKPMPTDKAISSKSIPRKSNTSPSTSNTISRQCFKCSGFGHISSECPNQKIVSLVEEDDGEPIYNSNPSKENKVDHEKITCGDQGEALVVQRILRAEHVEDDKWLRHNMFHTR</sequence>
<evidence type="ECO:0000256" key="1">
    <source>
        <dbReference type="PROSITE-ProRule" id="PRU00047"/>
    </source>
</evidence>
<feature type="region of interest" description="Disordered" evidence="2">
    <location>
        <begin position="39"/>
        <end position="81"/>
    </location>
</feature>
<dbReference type="PROSITE" id="PS50158">
    <property type="entry name" value="ZF_CCHC"/>
    <property type="match status" value="1"/>
</dbReference>
<evidence type="ECO:0000313" key="5">
    <source>
        <dbReference type="Proteomes" id="UP000233551"/>
    </source>
</evidence>
<comment type="caution">
    <text evidence="4">The sequence shown here is derived from an EMBL/GenBank/DDBJ whole genome shotgun (WGS) entry which is preliminary data.</text>
</comment>
<organism evidence="4 5">
    <name type="scientific">Punica granatum</name>
    <name type="common">Pomegranate</name>
    <dbReference type="NCBI Taxonomy" id="22663"/>
    <lineage>
        <taxon>Eukaryota</taxon>
        <taxon>Viridiplantae</taxon>
        <taxon>Streptophyta</taxon>
        <taxon>Embryophyta</taxon>
        <taxon>Tracheophyta</taxon>
        <taxon>Spermatophyta</taxon>
        <taxon>Magnoliopsida</taxon>
        <taxon>eudicotyledons</taxon>
        <taxon>Gunneridae</taxon>
        <taxon>Pentapetalae</taxon>
        <taxon>rosids</taxon>
        <taxon>malvids</taxon>
        <taxon>Myrtales</taxon>
        <taxon>Lythraceae</taxon>
        <taxon>Punica</taxon>
    </lineage>
</organism>